<keyword evidence="6" id="KW-0966">Cell projection</keyword>
<comment type="subcellular location">
    <subcellularLocation>
        <location evidence="1">Cytoplasm</location>
        <location evidence="1">Cytosol</location>
    </subcellularLocation>
</comment>
<evidence type="ECO:0000256" key="1">
    <source>
        <dbReference type="ARBA" id="ARBA00004514"/>
    </source>
</evidence>
<evidence type="ECO:0000256" key="3">
    <source>
        <dbReference type="ARBA" id="ARBA00022490"/>
    </source>
</evidence>
<name>A0A9X7Z8C9_9BACL</name>
<dbReference type="GO" id="GO:0044780">
    <property type="term" value="P:bacterial-type flagellum assembly"/>
    <property type="evidence" value="ECO:0007669"/>
    <property type="project" value="InterPro"/>
</dbReference>
<accession>A0A9X7Z8C9</accession>
<reference evidence="6 7" key="1">
    <citation type="submission" date="2021-02" db="EMBL/GenBank/DDBJ databases">
        <title>Alicyclobacillus curvatus sp. nov. and Alicyclobacillus mengziensis sp. nov., two acidophilic bacteria isolated from acid mine drainage.</title>
        <authorList>
            <person name="Huang Y."/>
        </authorList>
    </citation>
    <scope>NUCLEOTIDE SEQUENCE [LARGE SCALE GENOMIC DNA]</scope>
    <source>
        <strain evidence="6 7">S30H14</strain>
    </source>
</reference>
<dbReference type="Gene3D" id="1.20.120.340">
    <property type="entry name" value="Flagellar protein FliS"/>
    <property type="match status" value="1"/>
</dbReference>
<dbReference type="GO" id="GO:0071973">
    <property type="term" value="P:bacterial-type flagellum-dependent cell motility"/>
    <property type="evidence" value="ECO:0007669"/>
    <property type="project" value="TreeGrafter"/>
</dbReference>
<proteinExistence type="inferred from homology"/>
<dbReference type="Pfam" id="PF02561">
    <property type="entry name" value="FliS"/>
    <property type="match status" value="1"/>
</dbReference>
<evidence type="ECO:0000313" key="7">
    <source>
        <dbReference type="Proteomes" id="UP000663505"/>
    </source>
</evidence>
<dbReference type="AlphaFoldDB" id="A0A9X7Z8C9"/>
<keyword evidence="3" id="KW-0963">Cytoplasm</keyword>
<dbReference type="SUPFAM" id="SSF101116">
    <property type="entry name" value="Flagellar export chaperone FliS"/>
    <property type="match status" value="1"/>
</dbReference>
<keyword evidence="6" id="KW-0282">Flagellum</keyword>
<organism evidence="6 7">
    <name type="scientific">Alicyclobacillus mengziensis</name>
    <dbReference type="NCBI Taxonomy" id="2931921"/>
    <lineage>
        <taxon>Bacteria</taxon>
        <taxon>Bacillati</taxon>
        <taxon>Bacillota</taxon>
        <taxon>Bacilli</taxon>
        <taxon>Bacillales</taxon>
        <taxon>Alicyclobacillaceae</taxon>
        <taxon>Alicyclobacillus</taxon>
    </lineage>
</organism>
<dbReference type="KEGG" id="afx:JZ786_03855"/>
<comment type="similarity">
    <text evidence="2">Belongs to the FliS family.</text>
</comment>
<dbReference type="PANTHER" id="PTHR34773:SF1">
    <property type="entry name" value="FLAGELLAR SECRETION CHAPERONE FLIS"/>
    <property type="match status" value="1"/>
</dbReference>
<dbReference type="GO" id="GO:0005829">
    <property type="term" value="C:cytosol"/>
    <property type="evidence" value="ECO:0007669"/>
    <property type="project" value="UniProtKB-SubCell"/>
</dbReference>
<keyword evidence="6" id="KW-0969">Cilium</keyword>
<evidence type="ECO:0000313" key="6">
    <source>
        <dbReference type="EMBL" id="QSO48153.1"/>
    </source>
</evidence>
<dbReference type="InterPro" id="IPR036584">
    <property type="entry name" value="FliS_sf"/>
</dbReference>
<keyword evidence="5" id="KW-0143">Chaperone</keyword>
<evidence type="ECO:0000256" key="2">
    <source>
        <dbReference type="ARBA" id="ARBA00008787"/>
    </source>
</evidence>
<keyword evidence="4" id="KW-1005">Bacterial flagellum biogenesis</keyword>
<dbReference type="PANTHER" id="PTHR34773">
    <property type="entry name" value="FLAGELLAR SECRETION CHAPERONE FLIS"/>
    <property type="match status" value="1"/>
</dbReference>
<sequence>MNQYLQRYRQNSVTTASPKSLIVQLHDKAIMELEGAQQDWGQGNLDSMRQRVTLVQDIVSYLHSSLDPENGVTPTLSELYRYYLIRLSNLFIEPNEELFSEIKGHFVEWRDTWWKAV</sequence>
<evidence type="ECO:0000256" key="5">
    <source>
        <dbReference type="ARBA" id="ARBA00023186"/>
    </source>
</evidence>
<keyword evidence="7" id="KW-1185">Reference proteome</keyword>
<dbReference type="Proteomes" id="UP000663505">
    <property type="component" value="Chromosome"/>
</dbReference>
<dbReference type="InterPro" id="IPR003713">
    <property type="entry name" value="FliS"/>
</dbReference>
<evidence type="ECO:0000256" key="4">
    <source>
        <dbReference type="ARBA" id="ARBA00022795"/>
    </source>
</evidence>
<dbReference type="RefSeq" id="WP_206657490.1">
    <property type="nucleotide sequence ID" value="NZ_CP071182.1"/>
</dbReference>
<gene>
    <name evidence="6" type="ORF">JZ786_03855</name>
</gene>
<protein>
    <submittedName>
        <fullName evidence="6">Flagellar protein FliS</fullName>
    </submittedName>
</protein>
<dbReference type="EMBL" id="CP071182">
    <property type="protein sequence ID" value="QSO48153.1"/>
    <property type="molecule type" value="Genomic_DNA"/>
</dbReference>